<dbReference type="OrthoDB" id="4871879at2"/>
<feature type="transmembrane region" description="Helical" evidence="1">
    <location>
        <begin position="209"/>
        <end position="229"/>
    </location>
</feature>
<keyword evidence="1" id="KW-0472">Membrane</keyword>
<dbReference type="AlphaFoldDB" id="A0A563DVG2"/>
<accession>A0A563DVG2</accession>
<comment type="caution">
    <text evidence="2">The sequence shown here is derived from an EMBL/GenBank/DDBJ whole genome shotgun (WGS) entry which is preliminary data.</text>
</comment>
<dbReference type="RefSeq" id="WP_146319113.1">
    <property type="nucleotide sequence ID" value="NZ_VCQV01000030.1"/>
</dbReference>
<organism evidence="2 3">
    <name type="scientific">Leekyejoonella antrihumi</name>
    <dbReference type="NCBI Taxonomy" id="1660198"/>
    <lineage>
        <taxon>Bacteria</taxon>
        <taxon>Bacillati</taxon>
        <taxon>Actinomycetota</taxon>
        <taxon>Actinomycetes</taxon>
        <taxon>Micrococcales</taxon>
        <taxon>Dermacoccaceae</taxon>
        <taxon>Leekyejoonella</taxon>
    </lineage>
</organism>
<evidence type="ECO:0000313" key="3">
    <source>
        <dbReference type="Proteomes" id="UP000320244"/>
    </source>
</evidence>
<evidence type="ECO:0000256" key="1">
    <source>
        <dbReference type="SAM" id="Phobius"/>
    </source>
</evidence>
<keyword evidence="1" id="KW-0812">Transmembrane</keyword>
<dbReference type="EMBL" id="VCQV01000030">
    <property type="protein sequence ID" value="TWP34196.1"/>
    <property type="molecule type" value="Genomic_DNA"/>
</dbReference>
<evidence type="ECO:0000313" key="2">
    <source>
        <dbReference type="EMBL" id="TWP34196.1"/>
    </source>
</evidence>
<dbReference type="Proteomes" id="UP000320244">
    <property type="component" value="Unassembled WGS sequence"/>
</dbReference>
<feature type="transmembrane region" description="Helical" evidence="1">
    <location>
        <begin position="109"/>
        <end position="131"/>
    </location>
</feature>
<reference evidence="2 3" key="2">
    <citation type="submission" date="2019-08" db="EMBL/GenBank/DDBJ databases">
        <title>Jejuicoccus antrihumi gen. nov., sp. nov., a new member of the family Dermacoccaceae isolated from a cave.</title>
        <authorList>
            <person name="Schumann P."/>
            <person name="Kim I.S."/>
        </authorList>
    </citation>
    <scope>NUCLEOTIDE SEQUENCE [LARGE SCALE GENOMIC DNA]</scope>
    <source>
        <strain evidence="2 3">C5-26</strain>
    </source>
</reference>
<gene>
    <name evidence="2" type="ORF">FGL98_18210</name>
</gene>
<evidence type="ECO:0008006" key="4">
    <source>
        <dbReference type="Google" id="ProtNLM"/>
    </source>
</evidence>
<protein>
    <recommendedName>
        <fullName evidence="4">DUF2079 domain-containing protein</fullName>
    </recommendedName>
</protein>
<feature type="transmembrane region" description="Helical" evidence="1">
    <location>
        <begin position="21"/>
        <end position="41"/>
    </location>
</feature>
<name>A0A563DVG2_9MICO</name>
<proteinExistence type="predicted"/>
<keyword evidence="1" id="KW-1133">Transmembrane helix</keyword>
<sequence>MTDVGVRSESRIRLPSSMAGRSVRASVAWIVTVMLVLPLFWWTASLIARGWIPQGDQALIAIGSHDVFSTHPPLLGMRSTSSLTAPGVYAHHPGPLQFYVLALPYLLTAYHPFGILLGCLATTLAFVALALHSAHRAAALPGLLVATGVIAVLELQFGEELVLPLNMWPPIIGLVAVQMLGWRLFLGQLSALPWYAVCASYVAQVHIEFAPVVGLLTVALLLTGLVRWRRRRGAFWPLPGFRRQSEAPRWRRHGWVTSALVLVCWFPVLVDLVKDSPSNATELLRMATTPSPKSVGLGFRGCTS</sequence>
<reference evidence="2 3" key="1">
    <citation type="submission" date="2019-05" db="EMBL/GenBank/DDBJ databases">
        <authorList>
            <person name="Lee S.D."/>
        </authorList>
    </citation>
    <scope>NUCLEOTIDE SEQUENCE [LARGE SCALE GENOMIC DNA]</scope>
    <source>
        <strain evidence="2 3">C5-26</strain>
    </source>
</reference>
<feature type="transmembrane region" description="Helical" evidence="1">
    <location>
        <begin position="138"/>
        <end position="155"/>
    </location>
</feature>
<keyword evidence="3" id="KW-1185">Reference proteome</keyword>